<sequence>MVQFKAKFKCIIISPHSLIYQNEIESIFLTGDRGEYELLAYHYPLLGVLKKGNIVIDWNERIPINGGVLRFMANECVIMIEEDMEKVNVR</sequence>
<dbReference type="Pfam" id="PF02823">
    <property type="entry name" value="ATP-synt_DE_N"/>
    <property type="match status" value="1"/>
</dbReference>
<dbReference type="GO" id="GO:0015986">
    <property type="term" value="P:proton motive force-driven ATP synthesis"/>
    <property type="evidence" value="ECO:0007669"/>
    <property type="project" value="InterPro"/>
</dbReference>
<dbReference type="AlphaFoldDB" id="A0A3B0T0N6"/>
<evidence type="ECO:0000313" key="2">
    <source>
        <dbReference type="EMBL" id="VAW11458.1"/>
    </source>
</evidence>
<feature type="domain" description="ATP synthase F1 complex delta/epsilon subunit N-terminal" evidence="1">
    <location>
        <begin position="8"/>
        <end position="81"/>
    </location>
</feature>
<organism evidence="2">
    <name type="scientific">hydrothermal vent metagenome</name>
    <dbReference type="NCBI Taxonomy" id="652676"/>
    <lineage>
        <taxon>unclassified sequences</taxon>
        <taxon>metagenomes</taxon>
        <taxon>ecological metagenomes</taxon>
    </lineage>
</organism>
<reference evidence="2" key="1">
    <citation type="submission" date="2018-06" db="EMBL/GenBank/DDBJ databases">
        <authorList>
            <person name="Zhirakovskaya E."/>
        </authorList>
    </citation>
    <scope>NUCLEOTIDE SEQUENCE</scope>
</reference>
<dbReference type="SUPFAM" id="SSF51344">
    <property type="entry name" value="Epsilon subunit of F1F0-ATP synthase N-terminal domain"/>
    <property type="match status" value="1"/>
</dbReference>
<dbReference type="EMBL" id="UOEN01000011">
    <property type="protein sequence ID" value="VAW11458.1"/>
    <property type="molecule type" value="Genomic_DNA"/>
</dbReference>
<dbReference type="Gene3D" id="2.60.15.10">
    <property type="entry name" value="F0F1 ATP synthase delta/epsilon subunit, N-terminal"/>
    <property type="match status" value="1"/>
</dbReference>
<name>A0A3B0T0N6_9ZZZZ</name>
<accession>A0A3B0T0N6</accession>
<gene>
    <name evidence="2" type="ORF">MNBD_BACTEROID05-69</name>
</gene>
<evidence type="ECO:0000259" key="1">
    <source>
        <dbReference type="Pfam" id="PF02823"/>
    </source>
</evidence>
<protein>
    <recommendedName>
        <fullName evidence="1">ATP synthase F1 complex delta/epsilon subunit N-terminal domain-containing protein</fullName>
    </recommendedName>
</protein>
<proteinExistence type="predicted"/>
<dbReference type="InterPro" id="IPR036771">
    <property type="entry name" value="ATPsynth_dsu/esu_N"/>
</dbReference>
<dbReference type="InterPro" id="IPR020546">
    <property type="entry name" value="ATP_synth_F1_dsu/esu_N"/>
</dbReference>